<comment type="caution">
    <text evidence="5">The sequence shown here is derived from an EMBL/GenBank/DDBJ whole genome shotgun (WGS) entry which is preliminary data.</text>
</comment>
<keyword evidence="3" id="KW-0418">Kinase</keyword>
<feature type="domain" description="Carbohydrate kinase PfkB" evidence="4">
    <location>
        <begin position="8"/>
        <end position="120"/>
    </location>
</feature>
<organism evidence="5 6">
    <name type="scientific">Sulfobacillus benefaciens</name>
    <dbReference type="NCBI Taxonomy" id="453960"/>
    <lineage>
        <taxon>Bacteria</taxon>
        <taxon>Bacillati</taxon>
        <taxon>Bacillota</taxon>
        <taxon>Clostridia</taxon>
        <taxon>Eubacteriales</taxon>
        <taxon>Clostridiales Family XVII. Incertae Sedis</taxon>
        <taxon>Sulfobacillus</taxon>
    </lineage>
</organism>
<dbReference type="InterPro" id="IPR052700">
    <property type="entry name" value="Carb_kinase_PfkB-like"/>
</dbReference>
<evidence type="ECO:0000256" key="2">
    <source>
        <dbReference type="ARBA" id="ARBA00022679"/>
    </source>
</evidence>
<evidence type="ECO:0000313" key="6">
    <source>
        <dbReference type="Proteomes" id="UP000242972"/>
    </source>
</evidence>
<dbReference type="GO" id="GO:0016301">
    <property type="term" value="F:kinase activity"/>
    <property type="evidence" value="ECO:0007669"/>
    <property type="project" value="UniProtKB-KW"/>
</dbReference>
<sequence>MGIGGPVLAAADVLIGSGEEFQALWECEAADVRRAAGMARQQVVIGTEGGHGAWLDRGQGIEQFPVFPARVVDPVGAGDGFAAGVIAGRLWGWPWEQAMALGMVVGACAVASLGDYQGYPSRDEALTWLKREWIAR</sequence>
<accession>A0A2T2XJW6</accession>
<evidence type="ECO:0000259" key="4">
    <source>
        <dbReference type="Pfam" id="PF00294"/>
    </source>
</evidence>
<evidence type="ECO:0000256" key="3">
    <source>
        <dbReference type="ARBA" id="ARBA00022777"/>
    </source>
</evidence>
<dbReference type="Pfam" id="PF00294">
    <property type="entry name" value="PfkB"/>
    <property type="match status" value="1"/>
</dbReference>
<dbReference type="EMBL" id="PXYW01000007">
    <property type="protein sequence ID" value="PSR34718.1"/>
    <property type="molecule type" value="Genomic_DNA"/>
</dbReference>
<gene>
    <name evidence="5" type="ORF">C7B46_04590</name>
</gene>
<dbReference type="Proteomes" id="UP000242972">
    <property type="component" value="Unassembled WGS sequence"/>
</dbReference>
<dbReference type="AlphaFoldDB" id="A0A2T2XJW6"/>
<dbReference type="InterPro" id="IPR029056">
    <property type="entry name" value="Ribokinase-like"/>
</dbReference>
<dbReference type="Gene3D" id="3.40.1190.20">
    <property type="match status" value="1"/>
</dbReference>
<dbReference type="SUPFAM" id="SSF53613">
    <property type="entry name" value="Ribokinase-like"/>
    <property type="match status" value="1"/>
</dbReference>
<name>A0A2T2XJW6_9FIRM</name>
<dbReference type="InterPro" id="IPR011611">
    <property type="entry name" value="PfkB_dom"/>
</dbReference>
<keyword evidence="2" id="KW-0808">Transferase</keyword>
<dbReference type="InterPro" id="IPR002173">
    <property type="entry name" value="Carboh/pur_kinase_PfkB_CS"/>
</dbReference>
<evidence type="ECO:0000256" key="1">
    <source>
        <dbReference type="ARBA" id="ARBA00010688"/>
    </source>
</evidence>
<proteinExistence type="inferred from homology"/>
<dbReference type="PANTHER" id="PTHR43320">
    <property type="entry name" value="SUGAR KINASE"/>
    <property type="match status" value="1"/>
</dbReference>
<evidence type="ECO:0000313" key="5">
    <source>
        <dbReference type="EMBL" id="PSR34718.1"/>
    </source>
</evidence>
<protein>
    <recommendedName>
        <fullName evidence="4">Carbohydrate kinase PfkB domain-containing protein</fullName>
    </recommendedName>
</protein>
<comment type="similarity">
    <text evidence="1">Belongs to the carbohydrate kinase PfkB family.</text>
</comment>
<reference evidence="5 6" key="1">
    <citation type="journal article" date="2014" name="BMC Genomics">
        <title>Comparison of environmental and isolate Sulfobacillus genomes reveals diverse carbon, sulfur, nitrogen, and hydrogen metabolisms.</title>
        <authorList>
            <person name="Justice N.B."/>
            <person name="Norman A."/>
            <person name="Brown C.T."/>
            <person name="Singh A."/>
            <person name="Thomas B.C."/>
            <person name="Banfield J.F."/>
        </authorList>
    </citation>
    <scope>NUCLEOTIDE SEQUENCE [LARGE SCALE GENOMIC DNA]</scope>
    <source>
        <strain evidence="5">AMDSBA4</strain>
    </source>
</reference>
<dbReference type="PROSITE" id="PS00584">
    <property type="entry name" value="PFKB_KINASES_2"/>
    <property type="match status" value="1"/>
</dbReference>